<comment type="cofactor">
    <cofactor evidence="1">
        <name>FAD</name>
        <dbReference type="ChEBI" id="CHEBI:57692"/>
    </cofactor>
</comment>
<evidence type="ECO:0000313" key="7">
    <source>
        <dbReference type="Proteomes" id="UP000190135"/>
    </source>
</evidence>
<keyword evidence="3" id="KW-0274">FAD</keyword>
<keyword evidence="7" id="KW-1185">Reference proteome</keyword>
<organism evidence="6 7">
    <name type="scientific">Consotaella salsifontis</name>
    <dbReference type="NCBI Taxonomy" id="1365950"/>
    <lineage>
        <taxon>Bacteria</taxon>
        <taxon>Pseudomonadati</taxon>
        <taxon>Pseudomonadota</taxon>
        <taxon>Alphaproteobacteria</taxon>
        <taxon>Hyphomicrobiales</taxon>
        <taxon>Aurantimonadaceae</taxon>
        <taxon>Consotaella</taxon>
    </lineage>
</organism>
<dbReference type="Proteomes" id="UP000190135">
    <property type="component" value="Unassembled WGS sequence"/>
</dbReference>
<proteinExistence type="predicted"/>
<dbReference type="GO" id="GO:0003955">
    <property type="term" value="F:NAD(P)H dehydrogenase (quinone) activity"/>
    <property type="evidence" value="ECO:0007669"/>
    <property type="project" value="TreeGrafter"/>
</dbReference>
<dbReference type="EMBL" id="FUXL01000008">
    <property type="protein sequence ID" value="SKA20641.1"/>
    <property type="molecule type" value="Genomic_DNA"/>
</dbReference>
<dbReference type="AlphaFoldDB" id="A0A1T4RYI4"/>
<protein>
    <submittedName>
        <fullName evidence="6">NADH dehydrogenase, FAD-containing subunit</fullName>
    </submittedName>
</protein>
<evidence type="ECO:0000256" key="3">
    <source>
        <dbReference type="ARBA" id="ARBA00022827"/>
    </source>
</evidence>
<dbReference type="PANTHER" id="PTHR42913:SF9">
    <property type="entry name" value="SLR1591 PROTEIN"/>
    <property type="match status" value="1"/>
</dbReference>
<keyword evidence="2" id="KW-0285">Flavoprotein</keyword>
<evidence type="ECO:0000313" key="6">
    <source>
        <dbReference type="EMBL" id="SKA20641.1"/>
    </source>
</evidence>
<dbReference type="PRINTS" id="PR00368">
    <property type="entry name" value="FADPNR"/>
</dbReference>
<dbReference type="PANTHER" id="PTHR42913">
    <property type="entry name" value="APOPTOSIS-INDUCING FACTOR 1"/>
    <property type="match status" value="1"/>
</dbReference>
<dbReference type="PRINTS" id="PR00411">
    <property type="entry name" value="PNDRDTASEI"/>
</dbReference>
<reference evidence="6 7" key="1">
    <citation type="submission" date="2017-02" db="EMBL/GenBank/DDBJ databases">
        <authorList>
            <person name="Peterson S.W."/>
        </authorList>
    </citation>
    <scope>NUCLEOTIDE SEQUENCE [LARGE SCALE GENOMIC DNA]</scope>
    <source>
        <strain evidence="6 7">USBA 369</strain>
    </source>
</reference>
<dbReference type="SUPFAM" id="SSF51905">
    <property type="entry name" value="FAD/NAD(P)-binding domain"/>
    <property type="match status" value="2"/>
</dbReference>
<keyword evidence="4" id="KW-0560">Oxidoreductase</keyword>
<accession>A0A1T4RYI4</accession>
<name>A0A1T4RYI4_9HYPH</name>
<sequence length="385" mass="40259">MNVASKAKPDARRVVLVGAGHAHLALILAADRFRSAGAELVIVDPGRFWYSGRASALLGGTIEADEDTVNIGELCAACGVRLITGRAVGLDGRERTVFLEEGQPVGYDLASFNVGSVVGAPFPVRSDNVWPVKPVSGLLRLRQALEAARRPISIIVVGGGASGCEIAANLAGLAERRRLDLHITLVGRGERLLPSAPSGAGAYMERRLRAGGCRLVLGRKVDSVQGQRVVLDDGGALAFDHCVLATGLVAAPLVGRLGLPVDPAGGLLVAPTLASLADARVFAAGDCAAIDGHPLPKVGVYGVRAAPVLLANLLSSLSGAPLRSYRPQRRFLSILDLGDGAGLALRGRLWFPGRAMGWWKRRLDGVFLAKYQRACVSARGRDTSG</sequence>
<feature type="domain" description="FAD/NAD(P)-binding" evidence="5">
    <location>
        <begin position="13"/>
        <end position="291"/>
    </location>
</feature>
<dbReference type="GO" id="GO:0019646">
    <property type="term" value="P:aerobic electron transport chain"/>
    <property type="evidence" value="ECO:0007669"/>
    <property type="project" value="TreeGrafter"/>
</dbReference>
<evidence type="ECO:0000259" key="5">
    <source>
        <dbReference type="Pfam" id="PF07992"/>
    </source>
</evidence>
<dbReference type="RefSeq" id="WP_078708797.1">
    <property type="nucleotide sequence ID" value="NZ_FUXL01000008.1"/>
</dbReference>
<evidence type="ECO:0000256" key="4">
    <source>
        <dbReference type="ARBA" id="ARBA00023002"/>
    </source>
</evidence>
<dbReference type="InterPro" id="IPR051169">
    <property type="entry name" value="NADH-Q_oxidoreductase"/>
</dbReference>
<dbReference type="STRING" id="1365950.SAMN05428963_10858"/>
<dbReference type="OrthoDB" id="7809559at2"/>
<evidence type="ECO:0000256" key="2">
    <source>
        <dbReference type="ARBA" id="ARBA00022630"/>
    </source>
</evidence>
<dbReference type="Gene3D" id="3.50.50.100">
    <property type="match status" value="1"/>
</dbReference>
<dbReference type="InterPro" id="IPR036188">
    <property type="entry name" value="FAD/NAD-bd_sf"/>
</dbReference>
<dbReference type="Pfam" id="PF07992">
    <property type="entry name" value="Pyr_redox_2"/>
    <property type="match status" value="1"/>
</dbReference>
<dbReference type="InterPro" id="IPR023753">
    <property type="entry name" value="FAD/NAD-binding_dom"/>
</dbReference>
<evidence type="ECO:0000256" key="1">
    <source>
        <dbReference type="ARBA" id="ARBA00001974"/>
    </source>
</evidence>
<gene>
    <name evidence="6" type="ORF">SAMN05428963_10858</name>
</gene>